<feature type="transmembrane region" description="Helical" evidence="1">
    <location>
        <begin position="13"/>
        <end position="33"/>
    </location>
</feature>
<protein>
    <submittedName>
        <fullName evidence="2">Uncharacterized protein</fullName>
    </submittedName>
</protein>
<accession>A0A5K0VEU8</accession>
<dbReference type="Gramene" id="NC1G0106600.1">
    <property type="protein sequence ID" value="NC1G0106600.1:cds"/>
    <property type="gene ID" value="NC1G0106600"/>
</dbReference>
<keyword evidence="1" id="KW-0472">Membrane</keyword>
<keyword evidence="1" id="KW-1133">Transmembrane helix</keyword>
<name>A0A5K0VEU8_9MAGN</name>
<sequence>MVLLVLHHWKWKAVSHTFLLCVRFLMVWASFLVRRLRLRTPA</sequence>
<keyword evidence="1" id="KW-0812">Transmembrane</keyword>
<dbReference type="AlphaFoldDB" id="A0A5K0VEU8"/>
<organism evidence="2">
    <name type="scientific">Nymphaea colorata</name>
    <name type="common">pocket water lily</name>
    <dbReference type="NCBI Taxonomy" id="210225"/>
    <lineage>
        <taxon>Eukaryota</taxon>
        <taxon>Viridiplantae</taxon>
        <taxon>Streptophyta</taxon>
        <taxon>Embryophyta</taxon>
        <taxon>Tracheophyta</taxon>
        <taxon>Spermatophyta</taxon>
        <taxon>Magnoliopsida</taxon>
        <taxon>Nymphaeales</taxon>
        <taxon>Nymphaeaceae</taxon>
        <taxon>Nymphaea</taxon>
    </lineage>
</organism>
<dbReference type="EMBL" id="LR721774">
    <property type="protein sequence ID" value="VVV39676.1"/>
    <property type="molecule type" value="Genomic_DNA"/>
</dbReference>
<reference evidence="2" key="1">
    <citation type="submission" date="2019-09" db="EMBL/GenBank/DDBJ databases">
        <authorList>
            <person name="Zhang L."/>
        </authorList>
    </citation>
    <scope>NUCLEOTIDE SEQUENCE</scope>
</reference>
<evidence type="ECO:0000256" key="1">
    <source>
        <dbReference type="SAM" id="Phobius"/>
    </source>
</evidence>
<evidence type="ECO:0000313" key="2">
    <source>
        <dbReference type="EMBL" id="VVV39676.1"/>
    </source>
</evidence>
<gene>
    <name evidence="2" type="ORF">NYM_LOCUS1121</name>
</gene>
<proteinExistence type="predicted"/>